<organism evidence="2 3">
    <name type="scientific">Virgisporangium ochraceum</name>
    <dbReference type="NCBI Taxonomy" id="65505"/>
    <lineage>
        <taxon>Bacteria</taxon>
        <taxon>Bacillati</taxon>
        <taxon>Actinomycetota</taxon>
        <taxon>Actinomycetes</taxon>
        <taxon>Micromonosporales</taxon>
        <taxon>Micromonosporaceae</taxon>
        <taxon>Virgisporangium</taxon>
    </lineage>
</organism>
<keyword evidence="3" id="KW-1185">Reference proteome</keyword>
<evidence type="ECO:0000313" key="3">
    <source>
        <dbReference type="Proteomes" id="UP000635606"/>
    </source>
</evidence>
<feature type="transmembrane region" description="Helical" evidence="1">
    <location>
        <begin position="230"/>
        <end position="252"/>
    </location>
</feature>
<accession>A0A8J4ED93</accession>
<reference evidence="2" key="1">
    <citation type="submission" date="2021-01" db="EMBL/GenBank/DDBJ databases">
        <title>Whole genome shotgun sequence of Virgisporangium ochraceum NBRC 16418.</title>
        <authorList>
            <person name="Komaki H."/>
            <person name="Tamura T."/>
        </authorList>
    </citation>
    <scope>NUCLEOTIDE SEQUENCE</scope>
    <source>
        <strain evidence="2">NBRC 16418</strain>
    </source>
</reference>
<feature type="transmembrane region" description="Helical" evidence="1">
    <location>
        <begin position="149"/>
        <end position="167"/>
    </location>
</feature>
<evidence type="ECO:0000256" key="1">
    <source>
        <dbReference type="SAM" id="Phobius"/>
    </source>
</evidence>
<comment type="caution">
    <text evidence="2">The sequence shown here is derived from an EMBL/GenBank/DDBJ whole genome shotgun (WGS) entry which is preliminary data.</text>
</comment>
<sequence length="327" mass="32417">MSERKRPPVAVVLAAVVAVQALLVLWFAWPAQKAEPRDLPVVVAGPQQAADALAARLGQTREGAFEVTTVADAAAADAALADREAYGAFVVTPAGVEVHVASAASPAVSTALTQLAAALGQPGGPPVKVVDVVPISAEDPRGAGFAGSFLPLILTSIGAGAVVALLARSRAVRVAAVVGYGLVAGLLAAGLMHWTGVLAGSYLGGATAIALLTGAVAATVAGLHALIGRAGIAVGAVLVFLVGNPLSGLAAAPELLPQPWGEIGQFLPVGAGATLTRSAAYFDWAGGTRGLVVLASYVLVGLALVALAGARRRTDTPTEPAPELMPA</sequence>
<proteinExistence type="predicted"/>
<keyword evidence="1" id="KW-1133">Transmembrane helix</keyword>
<feature type="transmembrane region" description="Helical" evidence="1">
    <location>
        <begin position="9"/>
        <end position="29"/>
    </location>
</feature>
<feature type="transmembrane region" description="Helical" evidence="1">
    <location>
        <begin position="291"/>
        <end position="310"/>
    </location>
</feature>
<name>A0A8J4ED93_9ACTN</name>
<keyword evidence="1" id="KW-0472">Membrane</keyword>
<evidence type="ECO:0000313" key="2">
    <source>
        <dbReference type="EMBL" id="GIJ70333.1"/>
    </source>
</evidence>
<protein>
    <submittedName>
        <fullName evidence="2">Membrane protein</fullName>
    </submittedName>
</protein>
<feature type="transmembrane region" description="Helical" evidence="1">
    <location>
        <begin position="202"/>
        <end position="223"/>
    </location>
</feature>
<dbReference type="AlphaFoldDB" id="A0A8J4ED93"/>
<feature type="transmembrane region" description="Helical" evidence="1">
    <location>
        <begin position="174"/>
        <end position="196"/>
    </location>
</feature>
<dbReference type="Proteomes" id="UP000635606">
    <property type="component" value="Unassembled WGS sequence"/>
</dbReference>
<keyword evidence="1" id="KW-0812">Transmembrane</keyword>
<dbReference type="EMBL" id="BOPH01000078">
    <property type="protein sequence ID" value="GIJ70333.1"/>
    <property type="molecule type" value="Genomic_DNA"/>
</dbReference>
<dbReference type="RefSeq" id="WP_203930240.1">
    <property type="nucleotide sequence ID" value="NZ_BOPH01000078.1"/>
</dbReference>
<gene>
    <name evidence="2" type="ORF">Voc01_052500</name>
</gene>